<evidence type="ECO:0000313" key="3">
    <source>
        <dbReference type="Proteomes" id="UP000244722"/>
    </source>
</evidence>
<feature type="region of interest" description="Disordered" evidence="1">
    <location>
        <begin position="1"/>
        <end position="36"/>
    </location>
</feature>
<protein>
    <submittedName>
        <fullName evidence="2">Uncharacterized protein</fullName>
    </submittedName>
</protein>
<dbReference type="AlphaFoldDB" id="A0A2T6ZPW4"/>
<dbReference type="EMBL" id="NESQ01000150">
    <property type="protein sequence ID" value="PUU77512.1"/>
    <property type="molecule type" value="Genomic_DNA"/>
</dbReference>
<sequence>MIPKQPQSPINTQASAPNEAPHEKNATPCPIKDLPSPQQLLEQPGTIWRQRFQNLENKYHHQILEYKAKTYQCSHEWLEQFGKKEQELREMSAENATLLAAVLYQMTEKMISKENFNVRGALERMVHHAKLIKKIGDDCPTEIQAGLNELAKTPAFTKVLREEAASRGLKPEAVTLCIALVYDKVFQQAHGNDYIITLYEEDYTASERAVLATFLRMQSEWPHGLQWSEEKRKR</sequence>
<accession>A0A2T6ZPW4</accession>
<reference evidence="2 3" key="1">
    <citation type="submission" date="2017-04" db="EMBL/GenBank/DDBJ databases">
        <title>Draft genome sequence of Tuber borchii Vittad., a whitish edible truffle.</title>
        <authorList>
            <consortium name="DOE Joint Genome Institute"/>
            <person name="Murat C."/>
            <person name="Kuo A."/>
            <person name="Barry K.W."/>
            <person name="Clum A."/>
            <person name="Dockter R.B."/>
            <person name="Fauchery L."/>
            <person name="Iotti M."/>
            <person name="Kohler A."/>
            <person name="Labutti K."/>
            <person name="Lindquist E.A."/>
            <person name="Lipzen A."/>
            <person name="Ohm R.A."/>
            <person name="Wang M."/>
            <person name="Grigoriev I.V."/>
            <person name="Zambonelli A."/>
            <person name="Martin F.M."/>
        </authorList>
    </citation>
    <scope>NUCLEOTIDE SEQUENCE [LARGE SCALE GENOMIC DNA]</scope>
    <source>
        <strain evidence="2 3">Tbo3840</strain>
    </source>
</reference>
<proteinExistence type="predicted"/>
<organism evidence="2 3">
    <name type="scientific">Tuber borchii</name>
    <name type="common">White truffle</name>
    <dbReference type="NCBI Taxonomy" id="42251"/>
    <lineage>
        <taxon>Eukaryota</taxon>
        <taxon>Fungi</taxon>
        <taxon>Dikarya</taxon>
        <taxon>Ascomycota</taxon>
        <taxon>Pezizomycotina</taxon>
        <taxon>Pezizomycetes</taxon>
        <taxon>Pezizales</taxon>
        <taxon>Tuberaceae</taxon>
        <taxon>Tuber</taxon>
    </lineage>
</organism>
<gene>
    <name evidence="2" type="ORF">B9Z19DRAFT_1086112</name>
</gene>
<dbReference type="Proteomes" id="UP000244722">
    <property type="component" value="Unassembled WGS sequence"/>
</dbReference>
<name>A0A2T6ZPW4_TUBBO</name>
<comment type="caution">
    <text evidence="2">The sequence shown here is derived from an EMBL/GenBank/DDBJ whole genome shotgun (WGS) entry which is preliminary data.</text>
</comment>
<evidence type="ECO:0000256" key="1">
    <source>
        <dbReference type="SAM" id="MobiDB-lite"/>
    </source>
</evidence>
<evidence type="ECO:0000313" key="2">
    <source>
        <dbReference type="EMBL" id="PUU77512.1"/>
    </source>
</evidence>
<keyword evidence="3" id="KW-1185">Reference proteome</keyword>
<dbReference type="OrthoDB" id="5425868at2759"/>
<feature type="compositionally biased region" description="Polar residues" evidence="1">
    <location>
        <begin position="1"/>
        <end position="16"/>
    </location>
</feature>